<dbReference type="Gene3D" id="2.130.10.10">
    <property type="entry name" value="YVTN repeat-like/Quinoprotein amine dehydrogenase"/>
    <property type="match status" value="1"/>
</dbReference>
<dbReference type="InterPro" id="IPR015943">
    <property type="entry name" value="WD40/YVTN_repeat-like_dom_sf"/>
</dbReference>
<sequence>MQKRLRPAALAVPTLLTALLLAACGSPTTPAADQATATPATSSTAEAAPGAAAAELQEVSAITPRVVISHEGGLTVLDTATGETISRTDRSGLLRLSPSGDGRHVLVADGDRFLAFDAALKSRPHGDHAHHYSGQPELRDLTYDSPAAGHVVVNDGLTALFSDGEGSVRIIPTDQVAGGYRAADGVVVESGAPHHGVAVPFADGSVLITVGDDKKRDTIQHRAADGTVLAETTDCPKIHGEATGADGTAAFGCVGGPVVFDGKEFHKVPLPAGVEFQKSGTLVGHPDSPVFLSDHKTDEQADKDGKRERPTRISLIDSRTNTMQAVELDSAYSFRTLARGPHGEALVLTGDGALKVIDPESGEITADIPAISEWRENDNWQEPGPILQVVGHTAYVTDPAKKELVLIDLLSGEVKERFSLDVTPFEIAVVDGIAAVDAAAADHDHGDHGDHEGHDH</sequence>
<gene>
    <name evidence="3" type="ORF">B842_04005</name>
</gene>
<feature type="region of interest" description="Disordered" evidence="1">
    <location>
        <begin position="28"/>
        <end position="47"/>
    </location>
</feature>
<name>A0A0B5DAB4_9CORY</name>
<accession>A0A0B5DAB4</accession>
<evidence type="ECO:0000313" key="3">
    <source>
        <dbReference type="EMBL" id="AJE32654.1"/>
    </source>
</evidence>
<dbReference type="HOGENOM" id="CLU_043135_0_0_11"/>
<organism evidence="3 4">
    <name type="scientific">Corynebacterium humireducens NBRC 106098 = DSM 45392</name>
    <dbReference type="NCBI Taxonomy" id="1223515"/>
    <lineage>
        <taxon>Bacteria</taxon>
        <taxon>Bacillati</taxon>
        <taxon>Actinomycetota</taxon>
        <taxon>Actinomycetes</taxon>
        <taxon>Mycobacteriales</taxon>
        <taxon>Corynebacteriaceae</taxon>
        <taxon>Corynebacterium</taxon>
    </lineage>
</organism>
<evidence type="ECO:0000256" key="2">
    <source>
        <dbReference type="SAM" id="SignalP"/>
    </source>
</evidence>
<dbReference type="SUPFAM" id="SSF50969">
    <property type="entry name" value="YVTN repeat-like/Quinoprotein amine dehydrogenase"/>
    <property type="match status" value="1"/>
</dbReference>
<dbReference type="InterPro" id="IPR011044">
    <property type="entry name" value="Quino_amine_DH_bsu"/>
</dbReference>
<feature type="compositionally biased region" description="Basic and acidic residues" evidence="1">
    <location>
        <begin position="293"/>
        <end position="309"/>
    </location>
</feature>
<dbReference type="AlphaFoldDB" id="A0A0B5DAB4"/>
<dbReference type="KEGG" id="chm:B842_04005"/>
<protein>
    <recommendedName>
        <fullName evidence="5">Secreted protein</fullName>
    </recommendedName>
</protein>
<proteinExistence type="predicted"/>
<evidence type="ECO:0008006" key="5">
    <source>
        <dbReference type="Google" id="ProtNLM"/>
    </source>
</evidence>
<dbReference type="STRING" id="1223515.B842_04005"/>
<dbReference type="EMBL" id="CP005286">
    <property type="protein sequence ID" value="AJE32654.1"/>
    <property type="molecule type" value="Genomic_DNA"/>
</dbReference>
<evidence type="ECO:0000313" key="4">
    <source>
        <dbReference type="Proteomes" id="UP000031524"/>
    </source>
</evidence>
<dbReference type="Proteomes" id="UP000031524">
    <property type="component" value="Chromosome"/>
</dbReference>
<reference evidence="3 4" key="1">
    <citation type="submission" date="2013-04" db="EMBL/GenBank/DDBJ databases">
        <title>Complete genome sequence of Corynebacterium humireducens DSM 45392(T), isolated from a wastewater-fed microbial fuel cell.</title>
        <authorList>
            <person name="Ruckert C."/>
            <person name="Albersmeier A."/>
            <person name="Kalinowski J."/>
        </authorList>
    </citation>
    <scope>NUCLEOTIDE SEQUENCE [LARGE SCALE GENOMIC DNA]</scope>
    <source>
        <strain evidence="4">MFC-5</strain>
    </source>
</reference>
<feature type="signal peptide" evidence="2">
    <location>
        <begin position="1"/>
        <end position="31"/>
    </location>
</feature>
<feature type="chain" id="PRO_5002099964" description="Secreted protein" evidence="2">
    <location>
        <begin position="32"/>
        <end position="456"/>
    </location>
</feature>
<dbReference type="PROSITE" id="PS51257">
    <property type="entry name" value="PROKAR_LIPOPROTEIN"/>
    <property type="match status" value="1"/>
</dbReference>
<feature type="region of interest" description="Disordered" evidence="1">
    <location>
        <begin position="285"/>
        <end position="309"/>
    </location>
</feature>
<keyword evidence="4" id="KW-1185">Reference proteome</keyword>
<evidence type="ECO:0000256" key="1">
    <source>
        <dbReference type="SAM" id="MobiDB-lite"/>
    </source>
</evidence>
<keyword evidence="2" id="KW-0732">Signal</keyword>
<dbReference type="RefSeq" id="WP_174520288.1">
    <property type="nucleotide sequence ID" value="NZ_BCSU01000022.1"/>
</dbReference>